<accession>M5DRT0</accession>
<dbReference type="EMBL" id="HF680312">
    <property type="protein sequence ID" value="CCU72131.1"/>
    <property type="molecule type" value="Genomic_DNA"/>
</dbReference>
<dbReference type="GeneID" id="79176570"/>
<dbReference type="AlphaFoldDB" id="M5DRT0"/>
<dbReference type="eggNOG" id="ENOG502ZC5G">
    <property type="taxonomic scope" value="Bacteria"/>
</dbReference>
<name>M5DRT0_9GAMM</name>
<evidence type="ECO:0000313" key="2">
    <source>
        <dbReference type="Proteomes" id="UP000011866"/>
    </source>
</evidence>
<dbReference type="HOGENOM" id="CLU_142796_1_0_6"/>
<dbReference type="Proteomes" id="UP000011866">
    <property type="component" value="Chromosome"/>
</dbReference>
<evidence type="ECO:0008006" key="3">
    <source>
        <dbReference type="Google" id="ProtNLM"/>
    </source>
</evidence>
<dbReference type="STRING" id="187493.CN03_09695"/>
<protein>
    <recommendedName>
        <fullName evidence="3">ATPase</fullName>
    </recommendedName>
</protein>
<reference evidence="1 2" key="1">
    <citation type="journal article" date="2013" name="Genome Announc.">
        <title>Genome Sequence of Thalassolituus oleivorans MIL-1 (DSM 14913T).</title>
        <authorList>
            <person name="Golyshin P.N."/>
            <person name="Werner J."/>
            <person name="Chernikova T.N."/>
            <person name="Tran H."/>
            <person name="Ferrer M."/>
            <person name="Yakimov M.M."/>
            <person name="Teeling H."/>
            <person name="Golyshina O.V."/>
        </authorList>
    </citation>
    <scope>NUCLEOTIDE SEQUENCE [LARGE SCALE GENOMIC DNA]</scope>
    <source>
        <strain evidence="1 2">MIL-1</strain>
    </source>
</reference>
<organism evidence="1 2">
    <name type="scientific">Thalassolituus oleivorans MIL-1</name>
    <dbReference type="NCBI Taxonomy" id="1298593"/>
    <lineage>
        <taxon>Bacteria</taxon>
        <taxon>Pseudomonadati</taxon>
        <taxon>Pseudomonadota</taxon>
        <taxon>Gammaproteobacteria</taxon>
        <taxon>Oceanospirillales</taxon>
        <taxon>Oceanospirillaceae</taxon>
        <taxon>Thalassolituus</taxon>
    </lineage>
</organism>
<dbReference type="KEGG" id="tol:TOL_1707"/>
<dbReference type="PATRIC" id="fig|1298593.3.peg.1637"/>
<keyword evidence="2" id="KW-1185">Reference proteome</keyword>
<proteinExistence type="predicted"/>
<evidence type="ECO:0000313" key="1">
    <source>
        <dbReference type="EMBL" id="CCU72131.1"/>
    </source>
</evidence>
<gene>
    <name evidence="1" type="ORF">TOL_1707</name>
</gene>
<sequence>MQIETLRDVLLWTKEFHQHLSQCLSHCVDKNTDERARMILAYLSDHEESLTKVVNGFETTGNEHALNTWCYEYVNKQPVVQHAHCDAPFSELDSEQIIEIIVNQHQQVIELYRFLASRADIPSAREMLTSLRLLEEHELMRMVQSTNRFEDM</sequence>
<dbReference type="RefSeq" id="WP_015486857.1">
    <property type="nucleotide sequence ID" value="NC_020888.1"/>
</dbReference>